<evidence type="ECO:0000256" key="4">
    <source>
        <dbReference type="ARBA" id="ARBA00022801"/>
    </source>
</evidence>
<dbReference type="GO" id="GO:0005634">
    <property type="term" value="C:nucleus"/>
    <property type="evidence" value="ECO:0007669"/>
    <property type="project" value="UniProtKB-SubCell"/>
</dbReference>
<dbReference type="AlphaFoldDB" id="A0A9N9S046"/>
<reference evidence="11" key="1">
    <citation type="submission" date="2022-01" db="EMBL/GenBank/DDBJ databases">
        <authorList>
            <person name="King R."/>
        </authorList>
    </citation>
    <scope>NUCLEOTIDE SEQUENCE</scope>
</reference>
<gene>
    <name evidence="11" type="ORF">CHIRRI_LOCUS9208</name>
</gene>
<sequence length="911" mass="102986">MLPSTGLFRKISCPYFEEGECVRPFCHFLHAPKKLETTKPTYHATPIDPKPEEVKVKKKLEYLPIPGTGKNNIATYTPSIINKNREIYDPVVSNNSSSISYIPSKIDEIKNDENKETIIEKMEVDKEPVIKVSNNEENVESKSSNISSKHHSSSSLKKSSKDHHKSSHKSSHKDSKSSSSSHRHKSSHKSSSRDKSSSDRDKSSSDKDKTSSHRDKSSSKHEKSSSSSSKHKSSSSSRHKSSTSSSSRHKSSHKDHKDKVKDKDEKKDRKRKAEEPEIQSIVENVDVPVSDDDADDIEDQCRMIFESYEAPATSSKEIIQPQKPPQQDQNEELHFEVKKRQAHDNAVNVNRPTQGTRQNHVQSAMLTAQKRQDVALQKLIMEKKAKEIEIAKIENEIKQQEEAMAPPSPPKTLTPLLNPLILIRPPPSKRPSISPISHRMAIEAAKRKVMELNKGMQQQSSTPAQTAAKSARVAHKPTNVNDLDMTKLAPPILEAHNTKISCNVRTQMYKMMVNHCVEIYTLPADAFERAQHEEHQVFKKCSIVPTYKTSAMLAINRLKKEAEAASSKKIQKVVSHDVMLGGAIGSRVSWSMNNKIKVGESESSLLTIDNCSSSQAYDLISECLLSEDQLRENGFPRSGVQRGQAQFYVPKKARPQNGKEGEYYCARCHNMYNINIYDEHHVDLCIYHAKRSGYKRGHSDNYYYCCQSPAGTTGCCYADYHVLDYVDYDNSFGYVTTMEKDENYVCSKKDIFALDCEMCYTVCGLELTRITIVNYEEKVVYDKFVRPQNRVIDYNTRYSGITEATLNTPDALTLPEVQAVLLSMFHSRTILIGHSLESDLKSLKLIHSNVVDTSVLYPHKMGPPKKRALKTLCIEHLKKIIQEDEAGHDSAEDSLVCIQLVKCYLRNRLVN</sequence>
<feature type="compositionally biased region" description="Basic and acidic residues" evidence="9">
    <location>
        <begin position="191"/>
        <end position="224"/>
    </location>
</feature>
<dbReference type="InterPro" id="IPR013520">
    <property type="entry name" value="Ribonucl_H"/>
</dbReference>
<evidence type="ECO:0000256" key="1">
    <source>
        <dbReference type="ARBA" id="ARBA00004123"/>
    </source>
</evidence>
<keyword evidence="7" id="KW-0862">Zinc</keyword>
<keyword evidence="3" id="KW-0540">Nuclease</keyword>
<evidence type="ECO:0000256" key="9">
    <source>
        <dbReference type="SAM" id="MobiDB-lite"/>
    </source>
</evidence>
<feature type="zinc finger region" description="C3H1-type" evidence="7">
    <location>
        <begin position="7"/>
        <end position="33"/>
    </location>
</feature>
<dbReference type="Pfam" id="PF15870">
    <property type="entry name" value="EloA-BP1"/>
    <property type="match status" value="1"/>
</dbReference>
<evidence type="ECO:0000256" key="3">
    <source>
        <dbReference type="ARBA" id="ARBA00022722"/>
    </source>
</evidence>
<evidence type="ECO:0000256" key="6">
    <source>
        <dbReference type="ARBA" id="ARBA00023242"/>
    </source>
</evidence>
<dbReference type="PANTHER" id="PTHR12801:SF115">
    <property type="entry name" value="FI18136P1-RELATED"/>
    <property type="match status" value="1"/>
</dbReference>
<evidence type="ECO:0000313" key="12">
    <source>
        <dbReference type="Proteomes" id="UP001153620"/>
    </source>
</evidence>
<dbReference type="InterPro" id="IPR031736">
    <property type="entry name" value="REXO1-like_dom"/>
</dbReference>
<keyword evidence="12" id="KW-1185">Reference proteome</keyword>
<comment type="similarity">
    <text evidence="2">Belongs to the REXO1/REXO3 family.</text>
</comment>
<dbReference type="Proteomes" id="UP001153620">
    <property type="component" value="Chromosome 3"/>
</dbReference>
<evidence type="ECO:0000256" key="8">
    <source>
        <dbReference type="SAM" id="Coils"/>
    </source>
</evidence>
<dbReference type="InterPro" id="IPR036397">
    <property type="entry name" value="RNaseH_sf"/>
</dbReference>
<dbReference type="SMART" id="SM00479">
    <property type="entry name" value="EXOIII"/>
    <property type="match status" value="1"/>
</dbReference>
<feature type="region of interest" description="Disordered" evidence="9">
    <location>
        <begin position="129"/>
        <end position="294"/>
    </location>
</feature>
<feature type="domain" description="C3H1-type" evidence="10">
    <location>
        <begin position="7"/>
        <end position="33"/>
    </location>
</feature>
<feature type="compositionally biased region" description="Basic residues" evidence="9">
    <location>
        <begin position="148"/>
        <end position="171"/>
    </location>
</feature>
<evidence type="ECO:0000259" key="10">
    <source>
        <dbReference type="PROSITE" id="PS50103"/>
    </source>
</evidence>
<dbReference type="EMBL" id="OU895879">
    <property type="protein sequence ID" value="CAG9806348.1"/>
    <property type="molecule type" value="Genomic_DNA"/>
</dbReference>
<name>A0A9N9S046_9DIPT</name>
<keyword evidence="5" id="KW-0269">Exonuclease</keyword>
<feature type="compositionally biased region" description="Basic and acidic residues" evidence="9">
    <location>
        <begin position="255"/>
        <end position="275"/>
    </location>
</feature>
<dbReference type="GO" id="GO:0003676">
    <property type="term" value="F:nucleic acid binding"/>
    <property type="evidence" value="ECO:0007669"/>
    <property type="project" value="InterPro"/>
</dbReference>
<dbReference type="CDD" id="cd06145">
    <property type="entry name" value="REX1_like"/>
    <property type="match status" value="1"/>
</dbReference>
<dbReference type="InterPro" id="IPR034922">
    <property type="entry name" value="REX1-like_exo"/>
</dbReference>
<dbReference type="InterPro" id="IPR000571">
    <property type="entry name" value="Znf_CCCH"/>
</dbReference>
<feature type="region of interest" description="Disordered" evidence="9">
    <location>
        <begin position="309"/>
        <end position="328"/>
    </location>
</feature>
<feature type="coiled-coil region" evidence="8">
    <location>
        <begin position="376"/>
        <end position="403"/>
    </location>
</feature>
<dbReference type="Gene3D" id="3.30.420.10">
    <property type="entry name" value="Ribonuclease H-like superfamily/Ribonuclease H"/>
    <property type="match status" value="1"/>
</dbReference>
<feature type="compositionally biased region" description="Basic residues" evidence="9">
    <location>
        <begin position="181"/>
        <end position="190"/>
    </location>
</feature>
<dbReference type="GO" id="GO:0008270">
    <property type="term" value="F:zinc ion binding"/>
    <property type="evidence" value="ECO:0007669"/>
    <property type="project" value="UniProtKB-KW"/>
</dbReference>
<keyword evidence="6" id="KW-0539">Nucleus</keyword>
<dbReference type="SUPFAM" id="SSF53098">
    <property type="entry name" value="Ribonuclease H-like"/>
    <property type="match status" value="1"/>
</dbReference>
<evidence type="ECO:0000256" key="5">
    <source>
        <dbReference type="ARBA" id="ARBA00022839"/>
    </source>
</evidence>
<keyword evidence="8" id="KW-0175">Coiled coil</keyword>
<proteinExistence type="inferred from homology"/>
<organism evidence="11 12">
    <name type="scientific">Chironomus riparius</name>
    <dbReference type="NCBI Taxonomy" id="315576"/>
    <lineage>
        <taxon>Eukaryota</taxon>
        <taxon>Metazoa</taxon>
        <taxon>Ecdysozoa</taxon>
        <taxon>Arthropoda</taxon>
        <taxon>Hexapoda</taxon>
        <taxon>Insecta</taxon>
        <taxon>Pterygota</taxon>
        <taxon>Neoptera</taxon>
        <taxon>Endopterygota</taxon>
        <taxon>Diptera</taxon>
        <taxon>Nematocera</taxon>
        <taxon>Chironomoidea</taxon>
        <taxon>Chironomidae</taxon>
        <taxon>Chironominae</taxon>
        <taxon>Chironomus</taxon>
    </lineage>
</organism>
<dbReference type="PROSITE" id="PS50103">
    <property type="entry name" value="ZF_C3H1"/>
    <property type="match status" value="1"/>
</dbReference>
<accession>A0A9N9S046</accession>
<evidence type="ECO:0000256" key="2">
    <source>
        <dbReference type="ARBA" id="ARBA00006357"/>
    </source>
</evidence>
<comment type="subcellular location">
    <subcellularLocation>
        <location evidence="1">Nucleus</location>
    </subcellularLocation>
</comment>
<dbReference type="InterPro" id="IPR047021">
    <property type="entry name" value="REXO1/3/4-like"/>
</dbReference>
<dbReference type="OrthoDB" id="206335at2759"/>
<keyword evidence="7" id="KW-0863">Zinc-finger</keyword>
<evidence type="ECO:0000313" key="11">
    <source>
        <dbReference type="EMBL" id="CAG9806348.1"/>
    </source>
</evidence>
<dbReference type="FunFam" id="3.30.420.10:FF:000019">
    <property type="entry name" value="RNA exonuclease NEF-sp"/>
    <property type="match status" value="1"/>
</dbReference>
<dbReference type="GO" id="GO:0004527">
    <property type="term" value="F:exonuclease activity"/>
    <property type="evidence" value="ECO:0007669"/>
    <property type="project" value="UniProtKB-KW"/>
</dbReference>
<protein>
    <recommendedName>
        <fullName evidence="10">C3H1-type domain-containing protein</fullName>
    </recommendedName>
</protein>
<feature type="compositionally biased region" description="Basic residues" evidence="9">
    <location>
        <begin position="229"/>
        <end position="254"/>
    </location>
</feature>
<keyword evidence="7" id="KW-0479">Metal-binding</keyword>
<dbReference type="PANTHER" id="PTHR12801">
    <property type="entry name" value="RNA EXONUCLEASE REXO1 / RECO3 FAMILY MEMBER-RELATED"/>
    <property type="match status" value="1"/>
</dbReference>
<keyword evidence="4" id="KW-0378">Hydrolase</keyword>
<evidence type="ECO:0000256" key="7">
    <source>
        <dbReference type="PROSITE-ProRule" id="PRU00723"/>
    </source>
</evidence>
<reference evidence="11" key="2">
    <citation type="submission" date="2022-10" db="EMBL/GenBank/DDBJ databases">
        <authorList>
            <consortium name="ENA_rothamsted_submissions"/>
            <consortium name="culmorum"/>
            <person name="King R."/>
        </authorList>
    </citation>
    <scope>NUCLEOTIDE SEQUENCE</scope>
</reference>
<dbReference type="InterPro" id="IPR012337">
    <property type="entry name" value="RNaseH-like_sf"/>
</dbReference>